<comment type="caution">
    <text evidence="11">The sequence shown here is derived from an EMBL/GenBank/DDBJ whole genome shotgun (WGS) entry which is preliminary data.</text>
</comment>
<dbReference type="EMBL" id="JBHUOL010000010">
    <property type="protein sequence ID" value="MFD2908063.1"/>
    <property type="molecule type" value="Genomic_DNA"/>
</dbReference>
<organism evidence="11 12">
    <name type="scientific">Flavobacterium ardleyense</name>
    <dbReference type="NCBI Taxonomy" id="2038737"/>
    <lineage>
        <taxon>Bacteria</taxon>
        <taxon>Pseudomonadati</taxon>
        <taxon>Bacteroidota</taxon>
        <taxon>Flavobacteriia</taxon>
        <taxon>Flavobacteriales</taxon>
        <taxon>Flavobacteriaceae</taxon>
        <taxon>Flavobacterium</taxon>
    </lineage>
</organism>
<keyword evidence="5" id="KW-0406">Ion transport</keyword>
<dbReference type="PRINTS" id="PR00762">
    <property type="entry name" value="CLCHANNEL"/>
</dbReference>
<dbReference type="SUPFAM" id="SSF81340">
    <property type="entry name" value="Clc chloride channel"/>
    <property type="match status" value="1"/>
</dbReference>
<feature type="transmembrane region" description="Helical" evidence="10">
    <location>
        <begin position="113"/>
        <end position="139"/>
    </location>
</feature>
<evidence type="ECO:0000256" key="4">
    <source>
        <dbReference type="ARBA" id="ARBA00022989"/>
    </source>
</evidence>
<evidence type="ECO:0000256" key="8">
    <source>
        <dbReference type="ARBA" id="ARBA00023214"/>
    </source>
</evidence>
<dbReference type="Pfam" id="PF00654">
    <property type="entry name" value="Voltage_CLC"/>
    <property type="match status" value="1"/>
</dbReference>
<dbReference type="InterPro" id="IPR001807">
    <property type="entry name" value="ClC"/>
</dbReference>
<keyword evidence="4 10" id="KW-1133">Transmembrane helix</keyword>
<gene>
    <name evidence="11" type="ORF">ACFSX9_04870</name>
</gene>
<name>A0ABW5Z6M3_9FLAO</name>
<comment type="subcellular location">
    <subcellularLocation>
        <location evidence="1">Membrane</location>
        <topology evidence="1">Multi-pass membrane protein</topology>
    </subcellularLocation>
</comment>
<evidence type="ECO:0000256" key="9">
    <source>
        <dbReference type="ARBA" id="ARBA00023303"/>
    </source>
</evidence>
<keyword evidence="2" id="KW-0813">Transport</keyword>
<feature type="transmembrane region" description="Helical" evidence="10">
    <location>
        <begin position="57"/>
        <end position="77"/>
    </location>
</feature>
<reference evidence="12" key="1">
    <citation type="journal article" date="2019" name="Int. J. Syst. Evol. Microbiol.">
        <title>The Global Catalogue of Microorganisms (GCM) 10K type strain sequencing project: providing services to taxonomists for standard genome sequencing and annotation.</title>
        <authorList>
            <consortium name="The Broad Institute Genomics Platform"/>
            <consortium name="The Broad Institute Genome Sequencing Center for Infectious Disease"/>
            <person name="Wu L."/>
            <person name="Ma J."/>
        </authorList>
    </citation>
    <scope>NUCLEOTIDE SEQUENCE [LARGE SCALE GENOMIC DNA]</scope>
    <source>
        <strain evidence="12">KCTC 52644</strain>
    </source>
</reference>
<keyword evidence="7" id="KW-0869">Chloride channel</keyword>
<keyword evidence="12" id="KW-1185">Reference proteome</keyword>
<evidence type="ECO:0000313" key="11">
    <source>
        <dbReference type="EMBL" id="MFD2908063.1"/>
    </source>
</evidence>
<dbReference type="PANTHER" id="PTHR43427">
    <property type="entry name" value="CHLORIDE CHANNEL PROTEIN CLC-E"/>
    <property type="match status" value="1"/>
</dbReference>
<keyword evidence="9" id="KW-0407">Ion channel</keyword>
<proteinExistence type="predicted"/>
<feature type="transmembrane region" description="Helical" evidence="10">
    <location>
        <begin position="187"/>
        <end position="207"/>
    </location>
</feature>
<feature type="transmembrane region" description="Helical" evidence="10">
    <location>
        <begin position="20"/>
        <end position="37"/>
    </location>
</feature>
<feature type="transmembrane region" description="Helical" evidence="10">
    <location>
        <begin position="223"/>
        <end position="241"/>
    </location>
</feature>
<feature type="transmembrane region" description="Helical" evidence="10">
    <location>
        <begin position="262"/>
        <end position="281"/>
    </location>
</feature>
<dbReference type="PANTHER" id="PTHR43427:SF6">
    <property type="entry name" value="CHLORIDE CHANNEL PROTEIN CLC-E"/>
    <property type="match status" value="1"/>
</dbReference>
<keyword evidence="3 10" id="KW-0812">Transmembrane</keyword>
<dbReference type="Proteomes" id="UP001597549">
    <property type="component" value="Unassembled WGS sequence"/>
</dbReference>
<evidence type="ECO:0000256" key="6">
    <source>
        <dbReference type="ARBA" id="ARBA00023136"/>
    </source>
</evidence>
<dbReference type="InterPro" id="IPR050368">
    <property type="entry name" value="ClC-type_chloride_channel"/>
</dbReference>
<dbReference type="RefSeq" id="WP_379805133.1">
    <property type="nucleotide sequence ID" value="NZ_JBHUOL010000010.1"/>
</dbReference>
<dbReference type="CDD" id="cd00400">
    <property type="entry name" value="Voltage_gated_ClC"/>
    <property type="match status" value="1"/>
</dbReference>
<keyword evidence="6 10" id="KW-0472">Membrane</keyword>
<feature type="transmembrane region" description="Helical" evidence="10">
    <location>
        <begin position="330"/>
        <end position="353"/>
    </location>
</feature>
<accession>A0ABW5Z6M3</accession>
<keyword evidence="8" id="KW-0868">Chloride</keyword>
<evidence type="ECO:0000256" key="3">
    <source>
        <dbReference type="ARBA" id="ARBA00022692"/>
    </source>
</evidence>
<evidence type="ECO:0000256" key="7">
    <source>
        <dbReference type="ARBA" id="ARBA00023173"/>
    </source>
</evidence>
<evidence type="ECO:0000256" key="2">
    <source>
        <dbReference type="ARBA" id="ARBA00022448"/>
    </source>
</evidence>
<dbReference type="Gene3D" id="1.10.3080.10">
    <property type="entry name" value="Clc chloride channel"/>
    <property type="match status" value="1"/>
</dbReference>
<feature type="transmembrane region" description="Helical" evidence="10">
    <location>
        <begin position="301"/>
        <end position="323"/>
    </location>
</feature>
<protein>
    <submittedName>
        <fullName evidence="11">Chloride channel protein</fullName>
    </submittedName>
</protein>
<sequence>MSTITHVKKHFVFIKYQKLIIAAIVIGFLASFLAISLKRGTEHYEELLFNHASENNFLLFVFPLIGLTIIAFLRYYLFNNKANKGIKEIFETTEKRKNSLPIYKIPSHFINGLFTVIFGGSTGIEVSTVVAAATIGSITQQKENLLNRHKLELICAGVAAGITALFFSPFAGILFAYEVISKKLSKAFILVTTISVTVSIVICILLHEKPLFNVVIQEWQWKAFPYFILLGIIAGMNAVYLTKTVLFFKAKFATFKKNSTKVILSAVFISIGLFVLPQLYGDGYHAIKENLANSNTLVLTIPIFITIIGIIIFKPILTSLTLAGGGDGGVFAPSIFIGGFIGLLLAVVLNTFFNANVIPLNFMIIGMGAMLSASIHAPFTAIFLTCGLVNDYSLLFPILVTCLVAKYVSKRIYPFTVYSFAKNKLCLQEKK</sequence>
<dbReference type="InterPro" id="IPR014743">
    <property type="entry name" value="Cl-channel_core"/>
</dbReference>
<evidence type="ECO:0000256" key="10">
    <source>
        <dbReference type="SAM" id="Phobius"/>
    </source>
</evidence>
<evidence type="ECO:0000313" key="12">
    <source>
        <dbReference type="Proteomes" id="UP001597549"/>
    </source>
</evidence>
<feature type="transmembrane region" description="Helical" evidence="10">
    <location>
        <begin position="359"/>
        <end position="385"/>
    </location>
</feature>
<feature type="transmembrane region" description="Helical" evidence="10">
    <location>
        <begin position="151"/>
        <end position="175"/>
    </location>
</feature>
<evidence type="ECO:0000256" key="5">
    <source>
        <dbReference type="ARBA" id="ARBA00023065"/>
    </source>
</evidence>
<evidence type="ECO:0000256" key="1">
    <source>
        <dbReference type="ARBA" id="ARBA00004141"/>
    </source>
</evidence>